<dbReference type="Pfam" id="PF00005">
    <property type="entry name" value="ABC_tran"/>
    <property type="match status" value="1"/>
</dbReference>
<sequence>MKRRPLVWVFKFFFASSSLPFVWMSLSGLVQAGLAAVSLLLLRDLVDGRGQSSSTLVWLSVGYLLSALVLPNAINILIQMFREAVVRRSQQDLTWKLMQKSARIRMDRLEDSNYQDVVSAVTKADSSVMINYWQCVQEVILSVLRIVSVGAVLTSFYWGIPLVVFASVLPELWMRLRFAKLQHRMHLDQSAVERRATYFAELLTNRESLKELRTSAVEKFLFGKWWAQKDSYDRKDLAFDRKRQSYFGAGHLLFLTAITISMYFMVKWVMGGQTSVGALTSAIFALNTIMGSMGSLLYNVGQVQHQQLLVETTIGFLQDTDVEQPDMSDLQDVEAPFDIRFEGVSFKYPDSDSYALQDVTFTISHGERLALVGANGSGKSTLIRLLLGLSRPTAGCIYVNGVPLDNCSLAKYREHVTVAFQDFAQYHRTVRENIGFGHLPSLPVQPLLEQAAEQSGAAEFISRLPQGYDQQLGAAYHNGVDLSGGQWQKTAMARAYLRPATLLVMDEPTASLDPLAEVEVYRQFSELAEGKTALLVSHRLGSATLADRILVLKQGKLVEVGNHQGLLRESGEYAKLFTSQAQWYRQDEEQGGVQDEHRVADVHL</sequence>
<dbReference type="PROSITE" id="PS50893">
    <property type="entry name" value="ABC_TRANSPORTER_2"/>
    <property type="match status" value="1"/>
</dbReference>
<protein>
    <submittedName>
        <fullName evidence="10">ABC transporter ATP-binding protein</fullName>
    </submittedName>
</protein>
<name>A0ABS1JBP3_9BACL</name>
<dbReference type="Gene3D" id="3.40.50.300">
    <property type="entry name" value="P-loop containing nucleotide triphosphate hydrolases"/>
    <property type="match status" value="1"/>
</dbReference>
<evidence type="ECO:0000256" key="1">
    <source>
        <dbReference type="ARBA" id="ARBA00004651"/>
    </source>
</evidence>
<dbReference type="SUPFAM" id="SSF90123">
    <property type="entry name" value="ABC transporter transmembrane region"/>
    <property type="match status" value="1"/>
</dbReference>
<dbReference type="InterPro" id="IPR003439">
    <property type="entry name" value="ABC_transporter-like_ATP-bd"/>
</dbReference>
<dbReference type="EMBL" id="JAEQNB010000004">
    <property type="protein sequence ID" value="MBL0387696.1"/>
    <property type="molecule type" value="Genomic_DNA"/>
</dbReference>
<feature type="transmembrane region" description="Helical" evidence="7">
    <location>
        <begin position="156"/>
        <end position="174"/>
    </location>
</feature>
<evidence type="ECO:0000313" key="10">
    <source>
        <dbReference type="EMBL" id="MBL0387696.1"/>
    </source>
</evidence>
<dbReference type="RefSeq" id="WP_201635953.1">
    <property type="nucleotide sequence ID" value="NZ_JAEQNB010000004.1"/>
</dbReference>
<dbReference type="SMART" id="SM00382">
    <property type="entry name" value="AAA"/>
    <property type="match status" value="1"/>
</dbReference>
<dbReference type="PROSITE" id="PS50929">
    <property type="entry name" value="ABC_TM1F"/>
    <property type="match status" value="1"/>
</dbReference>
<feature type="domain" description="ABC transmembrane type-1" evidence="9">
    <location>
        <begin position="22"/>
        <end position="305"/>
    </location>
</feature>
<dbReference type="InterPro" id="IPR039421">
    <property type="entry name" value="Type_1_exporter"/>
</dbReference>
<dbReference type="GO" id="GO:0005524">
    <property type="term" value="F:ATP binding"/>
    <property type="evidence" value="ECO:0007669"/>
    <property type="project" value="UniProtKB-KW"/>
</dbReference>
<dbReference type="InterPro" id="IPR003593">
    <property type="entry name" value="AAA+_ATPase"/>
</dbReference>
<keyword evidence="3" id="KW-0547">Nucleotide-binding</keyword>
<evidence type="ECO:0000256" key="5">
    <source>
        <dbReference type="ARBA" id="ARBA00022989"/>
    </source>
</evidence>
<evidence type="ECO:0000256" key="3">
    <source>
        <dbReference type="ARBA" id="ARBA00022741"/>
    </source>
</evidence>
<dbReference type="CDD" id="cd03228">
    <property type="entry name" value="ABCC_MRP_Like"/>
    <property type="match status" value="1"/>
</dbReference>
<evidence type="ECO:0000256" key="6">
    <source>
        <dbReference type="ARBA" id="ARBA00023136"/>
    </source>
</evidence>
<feature type="transmembrane region" description="Helical" evidence="7">
    <location>
        <begin position="56"/>
        <end position="78"/>
    </location>
</feature>
<comment type="caution">
    <text evidence="10">The sequence shown here is derived from an EMBL/GenBank/DDBJ whole genome shotgun (WGS) entry which is preliminary data.</text>
</comment>
<organism evidence="10 11">
    <name type="scientific">Tumebacillus amylolyticus</name>
    <dbReference type="NCBI Taxonomy" id="2801339"/>
    <lineage>
        <taxon>Bacteria</taxon>
        <taxon>Bacillati</taxon>
        <taxon>Bacillota</taxon>
        <taxon>Bacilli</taxon>
        <taxon>Bacillales</taxon>
        <taxon>Alicyclobacillaceae</taxon>
        <taxon>Tumebacillus</taxon>
    </lineage>
</organism>
<evidence type="ECO:0000256" key="2">
    <source>
        <dbReference type="ARBA" id="ARBA00022692"/>
    </source>
</evidence>
<feature type="domain" description="ABC transporter" evidence="8">
    <location>
        <begin position="339"/>
        <end position="579"/>
    </location>
</feature>
<dbReference type="PANTHER" id="PTHR43394:SF1">
    <property type="entry name" value="ATP-BINDING CASSETTE SUB-FAMILY B MEMBER 10, MITOCHONDRIAL"/>
    <property type="match status" value="1"/>
</dbReference>
<keyword evidence="4 10" id="KW-0067">ATP-binding</keyword>
<evidence type="ECO:0000259" key="8">
    <source>
        <dbReference type="PROSITE" id="PS50893"/>
    </source>
</evidence>
<evidence type="ECO:0000256" key="7">
    <source>
        <dbReference type="SAM" id="Phobius"/>
    </source>
</evidence>
<comment type="subcellular location">
    <subcellularLocation>
        <location evidence="1">Cell membrane</location>
        <topology evidence="1">Multi-pass membrane protein</topology>
    </subcellularLocation>
</comment>
<feature type="transmembrane region" description="Helical" evidence="7">
    <location>
        <begin position="278"/>
        <end position="298"/>
    </location>
</feature>
<dbReference type="InterPro" id="IPR027417">
    <property type="entry name" value="P-loop_NTPase"/>
</dbReference>
<keyword evidence="5 7" id="KW-1133">Transmembrane helix</keyword>
<dbReference type="Gene3D" id="1.20.1560.10">
    <property type="entry name" value="ABC transporter type 1, transmembrane domain"/>
    <property type="match status" value="1"/>
</dbReference>
<proteinExistence type="predicted"/>
<reference evidence="10 11" key="1">
    <citation type="submission" date="2021-01" db="EMBL/GenBank/DDBJ databases">
        <title>Tumebacillus sp. strain ITR2 16S ribosomal RNA gene Genome sequencing and assembly.</title>
        <authorList>
            <person name="Kang M."/>
        </authorList>
    </citation>
    <scope>NUCLEOTIDE SEQUENCE [LARGE SCALE GENOMIC DNA]</scope>
    <source>
        <strain evidence="10 11">ITR2</strain>
    </source>
</reference>
<feature type="transmembrane region" description="Helical" evidence="7">
    <location>
        <begin position="245"/>
        <end position="266"/>
    </location>
</feature>
<keyword evidence="11" id="KW-1185">Reference proteome</keyword>
<keyword evidence="6 7" id="KW-0472">Membrane</keyword>
<evidence type="ECO:0000259" key="9">
    <source>
        <dbReference type="PROSITE" id="PS50929"/>
    </source>
</evidence>
<keyword evidence="2 7" id="KW-0812">Transmembrane</keyword>
<gene>
    <name evidence="10" type="ORF">JJB07_13730</name>
</gene>
<dbReference type="PANTHER" id="PTHR43394">
    <property type="entry name" value="ATP-DEPENDENT PERMEASE MDL1, MITOCHONDRIAL"/>
    <property type="match status" value="1"/>
</dbReference>
<dbReference type="SUPFAM" id="SSF52540">
    <property type="entry name" value="P-loop containing nucleoside triphosphate hydrolases"/>
    <property type="match status" value="1"/>
</dbReference>
<dbReference type="InterPro" id="IPR011527">
    <property type="entry name" value="ABC1_TM_dom"/>
</dbReference>
<accession>A0ABS1JBP3</accession>
<evidence type="ECO:0000313" key="11">
    <source>
        <dbReference type="Proteomes" id="UP000602284"/>
    </source>
</evidence>
<dbReference type="Proteomes" id="UP000602284">
    <property type="component" value="Unassembled WGS sequence"/>
</dbReference>
<evidence type="ECO:0000256" key="4">
    <source>
        <dbReference type="ARBA" id="ARBA00022840"/>
    </source>
</evidence>
<dbReference type="InterPro" id="IPR036640">
    <property type="entry name" value="ABC1_TM_sf"/>
</dbReference>